<evidence type="ECO:0000256" key="9">
    <source>
        <dbReference type="ARBA" id="ARBA00023136"/>
    </source>
</evidence>
<evidence type="ECO:0000256" key="10">
    <source>
        <dbReference type="ARBA" id="ARBA00030772"/>
    </source>
</evidence>
<evidence type="ECO:0000313" key="12">
    <source>
        <dbReference type="Proteomes" id="UP000267187"/>
    </source>
</evidence>
<dbReference type="Proteomes" id="UP000267187">
    <property type="component" value="Unassembled WGS sequence"/>
</dbReference>
<evidence type="ECO:0000256" key="4">
    <source>
        <dbReference type="ARBA" id="ARBA00022448"/>
    </source>
</evidence>
<dbReference type="RefSeq" id="WP_121876467.1">
    <property type="nucleotide sequence ID" value="NZ_REFJ01000002.1"/>
</dbReference>
<evidence type="ECO:0000256" key="1">
    <source>
        <dbReference type="ARBA" id="ARBA00004533"/>
    </source>
</evidence>
<evidence type="ECO:0000256" key="8">
    <source>
        <dbReference type="ARBA" id="ARBA00022927"/>
    </source>
</evidence>
<keyword evidence="6" id="KW-0997">Cell inner membrane</keyword>
<comment type="subcellular location">
    <subcellularLocation>
        <location evidence="1">Cell inner membrane</location>
    </subcellularLocation>
</comment>
<evidence type="ECO:0000256" key="3">
    <source>
        <dbReference type="ARBA" id="ARBA00021563"/>
    </source>
</evidence>
<keyword evidence="12" id="KW-1185">Reference proteome</keyword>
<accession>A0A3M0A8X9</accession>
<protein>
    <recommendedName>
        <fullName evidence="3">Type II secretion system protein N</fullName>
    </recommendedName>
    <alternativeName>
        <fullName evidence="10">General secretion pathway protein N</fullName>
    </alternativeName>
</protein>
<evidence type="ECO:0000256" key="7">
    <source>
        <dbReference type="ARBA" id="ARBA00022692"/>
    </source>
</evidence>
<dbReference type="AlphaFoldDB" id="A0A3M0A8X9"/>
<dbReference type="EMBL" id="REFJ01000002">
    <property type="protein sequence ID" value="RMA81320.1"/>
    <property type="molecule type" value="Genomic_DNA"/>
</dbReference>
<comment type="similarity">
    <text evidence="2">Belongs to the GSP N family.</text>
</comment>
<dbReference type="Pfam" id="PF01203">
    <property type="entry name" value="T2SSN"/>
    <property type="match status" value="1"/>
</dbReference>
<evidence type="ECO:0000256" key="2">
    <source>
        <dbReference type="ARBA" id="ARBA00007208"/>
    </source>
</evidence>
<keyword evidence="5" id="KW-1003">Cell membrane</keyword>
<keyword evidence="4" id="KW-0813">Transport</keyword>
<dbReference type="GO" id="GO:0015628">
    <property type="term" value="P:protein secretion by the type II secretion system"/>
    <property type="evidence" value="ECO:0007669"/>
    <property type="project" value="InterPro"/>
</dbReference>
<dbReference type="GO" id="GO:0015627">
    <property type="term" value="C:type II protein secretion system complex"/>
    <property type="evidence" value="ECO:0007669"/>
    <property type="project" value="InterPro"/>
</dbReference>
<keyword evidence="8" id="KW-0653">Protein transport</keyword>
<gene>
    <name evidence="11" type="ORF">DFR27_1137</name>
</gene>
<dbReference type="GO" id="GO:0005886">
    <property type="term" value="C:plasma membrane"/>
    <property type="evidence" value="ECO:0007669"/>
    <property type="project" value="UniProtKB-SubCell"/>
</dbReference>
<proteinExistence type="inferred from homology"/>
<evidence type="ECO:0000313" key="11">
    <source>
        <dbReference type="EMBL" id="RMA81320.1"/>
    </source>
</evidence>
<comment type="caution">
    <text evidence="11">The sequence shown here is derived from an EMBL/GenBank/DDBJ whole genome shotgun (WGS) entry which is preliminary data.</text>
</comment>
<sequence length="246" mass="26231">MSKVRVTLLVTAVLSLLSLFIVLQTPASLVLSGCHITKLDCSFQRVEGSLWSGRATNGVIAKSGYGVAIDSLSWKLSGGFTSELGPNIDLHVEDSYGFATAKLYQVGQAVGVHQLQGDYVVTQPNYRFETTVSVEHAVWDLESGIESLSGRVLVSQLAFSIGDLVVELGSFAGVLSATEGAIVVAPVTVESPYQVSGQCELKLNRYRCNLVVDAQQVNDERIHNGLALMGRRTGPGVYALNLSGAI</sequence>
<keyword evidence="7" id="KW-0812">Transmembrane</keyword>
<reference evidence="11 12" key="1">
    <citation type="submission" date="2018-10" db="EMBL/GenBank/DDBJ databases">
        <title>Genomic Encyclopedia of Type Strains, Phase IV (KMG-IV): sequencing the most valuable type-strain genomes for metagenomic binning, comparative biology and taxonomic classification.</title>
        <authorList>
            <person name="Goeker M."/>
        </authorList>
    </citation>
    <scope>NUCLEOTIDE SEQUENCE [LARGE SCALE GENOMIC DNA]</scope>
    <source>
        <strain evidence="11 12">DSM 25080</strain>
    </source>
</reference>
<dbReference type="OrthoDB" id="6118198at2"/>
<evidence type="ECO:0000256" key="5">
    <source>
        <dbReference type="ARBA" id="ARBA00022475"/>
    </source>
</evidence>
<name>A0A3M0A8X9_9GAMM</name>
<keyword evidence="9" id="KW-0472">Membrane</keyword>
<evidence type="ECO:0000256" key="6">
    <source>
        <dbReference type="ARBA" id="ARBA00022519"/>
    </source>
</evidence>
<organism evidence="11 12">
    <name type="scientific">Umboniibacter marinipuniceus</name>
    <dbReference type="NCBI Taxonomy" id="569599"/>
    <lineage>
        <taxon>Bacteria</taxon>
        <taxon>Pseudomonadati</taxon>
        <taxon>Pseudomonadota</taxon>
        <taxon>Gammaproteobacteria</taxon>
        <taxon>Cellvibrionales</taxon>
        <taxon>Cellvibrionaceae</taxon>
        <taxon>Umboniibacter</taxon>
    </lineage>
</organism>
<dbReference type="PROSITE" id="PS51257">
    <property type="entry name" value="PROKAR_LIPOPROTEIN"/>
    <property type="match status" value="1"/>
</dbReference>
<dbReference type="InterPro" id="IPR022792">
    <property type="entry name" value="T2SS_protein-GspN"/>
</dbReference>